<evidence type="ECO:0000313" key="3">
    <source>
        <dbReference type="Proteomes" id="UP000280685"/>
    </source>
</evidence>
<feature type="transmembrane region" description="Helical" evidence="1">
    <location>
        <begin position="6"/>
        <end position="29"/>
    </location>
</feature>
<keyword evidence="3" id="KW-1185">Reference proteome</keyword>
<keyword evidence="1" id="KW-0812">Transmembrane</keyword>
<keyword evidence="1" id="KW-0472">Membrane</keyword>
<name>A0ABY6S9S8_PODCO</name>
<dbReference type="Proteomes" id="UP000280685">
    <property type="component" value="Chromosome 4"/>
</dbReference>
<protein>
    <submittedName>
        <fullName evidence="2">Uncharacterized protein</fullName>
    </submittedName>
</protein>
<accession>A0ABY6S9S8</accession>
<evidence type="ECO:0000256" key="1">
    <source>
        <dbReference type="SAM" id="Phobius"/>
    </source>
</evidence>
<evidence type="ECO:0000313" key="2">
    <source>
        <dbReference type="EMBL" id="VBB79970.1"/>
    </source>
</evidence>
<gene>
    <name evidence="2" type="ORF">PODCO_408750</name>
</gene>
<reference evidence="2" key="1">
    <citation type="submission" date="2018-02" db="EMBL/GenBank/DDBJ databases">
        <authorList>
            <person name="Silar P."/>
        </authorList>
    </citation>
    <scope>NUCLEOTIDE SEQUENCE [LARGE SCALE GENOMIC DNA]</scope>
    <source>
        <strain evidence="2">T</strain>
    </source>
</reference>
<dbReference type="EMBL" id="LR026967">
    <property type="protein sequence ID" value="VBB79970.1"/>
    <property type="molecule type" value="Genomic_DNA"/>
</dbReference>
<sequence length="45" mass="5323">MYEALGFQWATGLLAFITLGLMPFPYIFFRYGRRIRERSRFASAT</sequence>
<keyword evidence="1" id="KW-1133">Transmembrane helix</keyword>
<proteinExistence type="predicted"/>
<organism evidence="2 3">
    <name type="scientific">Podospora comata</name>
    <dbReference type="NCBI Taxonomy" id="48703"/>
    <lineage>
        <taxon>Eukaryota</taxon>
        <taxon>Fungi</taxon>
        <taxon>Dikarya</taxon>
        <taxon>Ascomycota</taxon>
        <taxon>Pezizomycotina</taxon>
        <taxon>Sordariomycetes</taxon>
        <taxon>Sordariomycetidae</taxon>
        <taxon>Sordariales</taxon>
        <taxon>Podosporaceae</taxon>
        <taxon>Podospora</taxon>
    </lineage>
</organism>